<sequence length="141" mass="15346">MTDETTPTEVVAWFNGLVADQSDALRDRLDLVKLRAARRATARRMLTAPDGLLFRQAMAEVARFFRDPDRGEVTLRGVCHQTGVPLNQARAALRLFTESGMLTERVEPSDSANTPALRYYALAPDGGALASEVVAQAATTV</sequence>
<dbReference type="AlphaFoldDB" id="A0A2S6GYB8"/>
<reference evidence="1 2" key="1">
    <citation type="submission" date="2018-02" db="EMBL/GenBank/DDBJ databases">
        <title>Genomic Encyclopedia of Archaeal and Bacterial Type Strains, Phase II (KMG-II): from individual species to whole genera.</title>
        <authorList>
            <person name="Goeker M."/>
        </authorList>
    </citation>
    <scope>NUCLEOTIDE SEQUENCE [LARGE SCALE GENOMIC DNA]</scope>
    <source>
        <strain evidence="1 2">YU 961-1</strain>
    </source>
</reference>
<comment type="caution">
    <text evidence="1">The sequence shown here is derived from an EMBL/GenBank/DDBJ whole genome shotgun (WGS) entry which is preliminary data.</text>
</comment>
<gene>
    <name evidence="1" type="ORF">CLV40_102136</name>
</gene>
<dbReference type="EMBL" id="PTIX01000002">
    <property type="protein sequence ID" value="PPK70225.1"/>
    <property type="molecule type" value="Genomic_DNA"/>
</dbReference>
<dbReference type="OrthoDB" id="4284276at2"/>
<dbReference type="Proteomes" id="UP000239203">
    <property type="component" value="Unassembled WGS sequence"/>
</dbReference>
<evidence type="ECO:0000313" key="2">
    <source>
        <dbReference type="Proteomes" id="UP000239203"/>
    </source>
</evidence>
<protein>
    <submittedName>
        <fullName evidence="1">Uncharacterized protein</fullName>
    </submittedName>
</protein>
<organism evidence="1 2">
    <name type="scientific">Actinokineospora auranticolor</name>
    <dbReference type="NCBI Taxonomy" id="155976"/>
    <lineage>
        <taxon>Bacteria</taxon>
        <taxon>Bacillati</taxon>
        <taxon>Actinomycetota</taxon>
        <taxon>Actinomycetes</taxon>
        <taxon>Pseudonocardiales</taxon>
        <taxon>Pseudonocardiaceae</taxon>
        <taxon>Actinokineospora</taxon>
    </lineage>
</organism>
<keyword evidence="2" id="KW-1185">Reference proteome</keyword>
<evidence type="ECO:0000313" key="1">
    <source>
        <dbReference type="EMBL" id="PPK70225.1"/>
    </source>
</evidence>
<dbReference type="RefSeq" id="WP_104477049.1">
    <property type="nucleotide sequence ID" value="NZ_CP154825.1"/>
</dbReference>
<name>A0A2S6GYB8_9PSEU</name>
<accession>A0A2S6GYB8</accession>
<proteinExistence type="predicted"/>